<dbReference type="Pfam" id="PF05552">
    <property type="entry name" value="MS_channel_1st_1"/>
    <property type="match status" value="4"/>
</dbReference>
<feature type="transmembrane region" description="Helical" evidence="1">
    <location>
        <begin position="63"/>
        <end position="88"/>
    </location>
</feature>
<proteinExistence type="inferred from homology"/>
<feature type="transmembrane region" description="Helical" evidence="1">
    <location>
        <begin position="247"/>
        <end position="268"/>
    </location>
</feature>
<keyword evidence="4" id="KW-1185">Reference proteome</keyword>
<gene>
    <name evidence="3" type="ORF">ABIE13_003335</name>
</gene>
<keyword evidence="1" id="KW-0407">Ion channel</keyword>
<organism evidence="3 4">
    <name type="scientific">Ottowia thiooxydans</name>
    <dbReference type="NCBI Taxonomy" id="219182"/>
    <lineage>
        <taxon>Bacteria</taxon>
        <taxon>Pseudomonadati</taxon>
        <taxon>Pseudomonadota</taxon>
        <taxon>Betaproteobacteria</taxon>
        <taxon>Burkholderiales</taxon>
        <taxon>Comamonadaceae</taxon>
        <taxon>Ottowia</taxon>
    </lineage>
</organism>
<feature type="transmembrane region" description="Helical" evidence="1">
    <location>
        <begin position="427"/>
        <end position="447"/>
    </location>
</feature>
<feature type="transmembrane region" description="Helical" evidence="1">
    <location>
        <begin position="453"/>
        <end position="474"/>
    </location>
</feature>
<sequence length="543" mass="56823">MNMTTMWDSLQSSMGVHLPQVLGALAIFIIGWLVAALVKAGARKALGLLRLNERFSGSTGQRVDIEGVISLSLFWLVLLLTLAAVFNALNLAMVSGSLSALTTQLFEYAPRVLGALLLALLAWLLATLVRGLTQKVLDRTTLDERLSEHANISPISESLSSALYWLVILLFLPAILGALQMDGLLSPLREMTTKALDMLPNAVAAMIIGGIGWIVATVLRNLTTNLLRSAGIDQVGTKAGLSDTVQLSGLAGLLVFILVFVPSLIAALDALRIDAISAPATQMLALLMESVPRIVAAGLILAITWMVASFASRLLANLLASVGLDTVPARIGMSHAFQKTPPSVLIGRITLVFAMLFAVVEAGNQLGFQRFSDMITTFIEFAGDVLLGSAILVIGFMLANLAYEAIARASEHEDGSSSDGGIGLARVARVAILGIVVAMGLRAMGIADDIVNLAFGLTLGAVAVAVALAFGLGGREAAGRLASRWVDRLCNKQDRTVSATPPAAPPTSHPSPISPSTSVAPVTPEASTPSVPGVPRANPNDQP</sequence>
<keyword evidence="1" id="KW-1133">Transmembrane helix</keyword>
<comment type="subcellular location">
    <subcellularLocation>
        <location evidence="1">Cell inner membrane</location>
        <topology evidence="1">Multi-pass membrane protein</topology>
    </subcellularLocation>
</comment>
<comment type="similarity">
    <text evidence="1">Belongs to the MscS (TC 1.A.23) family.</text>
</comment>
<keyword evidence="1" id="KW-0812">Transmembrane</keyword>
<feature type="transmembrane region" description="Helical" evidence="1">
    <location>
        <begin position="294"/>
        <end position="324"/>
    </location>
</feature>
<dbReference type="NCBIfam" id="NF033912">
    <property type="entry name" value="msc"/>
    <property type="match status" value="1"/>
</dbReference>
<comment type="function">
    <text evidence="1">Mechanosensitive channel that participates in the regulation of osmotic pressure changes within the cell, opening in response to stretch forces in the membrane lipid bilayer, without the need for other proteins. Contributes to normal resistance to hypoosmotic shock. Forms an ion channel of 1.0 nanosiemens conductance with a slight preference for anions.</text>
</comment>
<keyword evidence="1" id="KW-1003">Cell membrane</keyword>
<dbReference type="InterPro" id="IPR008910">
    <property type="entry name" value="MSC_TM_helix"/>
</dbReference>
<feature type="transmembrane region" description="Helical" evidence="1">
    <location>
        <begin position="108"/>
        <end position="129"/>
    </location>
</feature>
<reference evidence="3 4" key="1">
    <citation type="submission" date="2024-06" db="EMBL/GenBank/DDBJ databases">
        <title>Sorghum-associated microbial communities from plants grown in Nebraska, USA.</title>
        <authorList>
            <person name="Schachtman D."/>
        </authorList>
    </citation>
    <scope>NUCLEOTIDE SEQUENCE [LARGE SCALE GENOMIC DNA]</scope>
    <source>
        <strain evidence="3 4">2709</strain>
    </source>
</reference>
<comment type="subunit">
    <text evidence="1">Homoheptamer.</text>
</comment>
<name>A0ABV2QB09_9BURK</name>
<keyword evidence="1" id="KW-0406">Ion transport</keyword>
<feature type="transmembrane region" description="Helical" evidence="1">
    <location>
        <begin position="199"/>
        <end position="219"/>
    </location>
</feature>
<protein>
    <recommendedName>
        <fullName evidence="1">Small-conductance mechanosensitive channel</fullName>
    </recommendedName>
</protein>
<dbReference type="InterPro" id="IPR045275">
    <property type="entry name" value="MscS_archaea/bacteria_type"/>
</dbReference>
<feature type="transmembrane region" description="Helical" evidence="1">
    <location>
        <begin position="345"/>
        <end position="366"/>
    </location>
</feature>
<comment type="caution">
    <text evidence="1">Lacks conserved residue(s) required for the propagation of feature annotation.</text>
</comment>
<feature type="transmembrane region" description="Helical" evidence="1">
    <location>
        <begin position="386"/>
        <end position="406"/>
    </location>
</feature>
<keyword evidence="1" id="KW-0472">Membrane</keyword>
<dbReference type="PANTHER" id="PTHR30221:SF1">
    <property type="entry name" value="SMALL-CONDUCTANCE MECHANOSENSITIVE CHANNEL"/>
    <property type="match status" value="1"/>
</dbReference>
<feature type="transmembrane region" description="Helical" evidence="1">
    <location>
        <begin position="162"/>
        <end position="179"/>
    </location>
</feature>
<evidence type="ECO:0000256" key="1">
    <source>
        <dbReference type="RuleBase" id="RU369025"/>
    </source>
</evidence>
<evidence type="ECO:0000256" key="2">
    <source>
        <dbReference type="SAM" id="MobiDB-lite"/>
    </source>
</evidence>
<dbReference type="EMBL" id="JBEPSH010000006">
    <property type="protein sequence ID" value="MET4578219.1"/>
    <property type="molecule type" value="Genomic_DNA"/>
</dbReference>
<dbReference type="Proteomes" id="UP001549320">
    <property type="component" value="Unassembled WGS sequence"/>
</dbReference>
<evidence type="ECO:0000313" key="3">
    <source>
        <dbReference type="EMBL" id="MET4578219.1"/>
    </source>
</evidence>
<feature type="region of interest" description="Disordered" evidence="2">
    <location>
        <begin position="496"/>
        <end position="543"/>
    </location>
</feature>
<keyword evidence="1" id="KW-0997">Cell inner membrane</keyword>
<dbReference type="PANTHER" id="PTHR30221">
    <property type="entry name" value="SMALL-CONDUCTANCE MECHANOSENSITIVE CHANNEL"/>
    <property type="match status" value="1"/>
</dbReference>
<accession>A0ABV2QB09</accession>
<comment type="caution">
    <text evidence="3">The sequence shown here is derived from an EMBL/GenBank/DDBJ whole genome shotgun (WGS) entry which is preliminary data.</text>
</comment>
<dbReference type="RefSeq" id="WP_354445269.1">
    <property type="nucleotide sequence ID" value="NZ_JBEPSH010000006.1"/>
</dbReference>
<feature type="compositionally biased region" description="Pro residues" evidence="2">
    <location>
        <begin position="502"/>
        <end position="513"/>
    </location>
</feature>
<keyword evidence="1" id="KW-0813">Transport</keyword>
<feature type="transmembrane region" description="Helical" evidence="1">
    <location>
        <begin position="20"/>
        <end position="42"/>
    </location>
</feature>
<evidence type="ECO:0000313" key="4">
    <source>
        <dbReference type="Proteomes" id="UP001549320"/>
    </source>
</evidence>